<organism evidence="2 3">
    <name type="scientific">Arthrobacter bussei</name>
    <dbReference type="NCBI Taxonomy" id="2594179"/>
    <lineage>
        <taxon>Bacteria</taxon>
        <taxon>Bacillati</taxon>
        <taxon>Actinomycetota</taxon>
        <taxon>Actinomycetes</taxon>
        <taxon>Micrococcales</taxon>
        <taxon>Micrococcaceae</taxon>
        <taxon>Arthrobacter</taxon>
    </lineage>
</organism>
<reference evidence="3" key="1">
    <citation type="submission" date="2019-07" db="EMBL/GenBank/DDBJ databases">
        <title>Arthrobacter KR32 sp. nov., isolated from mountain cheese made of cows milk.</title>
        <authorList>
            <person name="Flegler A."/>
        </authorList>
    </citation>
    <scope>NUCLEOTIDE SEQUENCE [LARGE SCALE GENOMIC DNA]</scope>
    <source>
        <strain evidence="3">KR32</strain>
    </source>
</reference>
<comment type="caution">
    <text evidence="2">The sequence shown here is derived from an EMBL/GenBank/DDBJ whole genome shotgun (WGS) entry which is preliminary data.</text>
</comment>
<evidence type="ECO:0000259" key="1">
    <source>
        <dbReference type="Pfam" id="PF10005"/>
    </source>
</evidence>
<dbReference type="InterPro" id="IPR031321">
    <property type="entry name" value="UCP012641"/>
</dbReference>
<name>A0A7X1NP16_9MICC</name>
<dbReference type="Pfam" id="PF10005">
    <property type="entry name" value="Zn_ribbon_DZR_6"/>
    <property type="match status" value="1"/>
</dbReference>
<dbReference type="RefSeq" id="WP_152813113.1">
    <property type="nucleotide sequence ID" value="NZ_VJXX01000001.1"/>
</dbReference>
<proteinExistence type="predicted"/>
<dbReference type="Gene3D" id="3.40.390.70">
    <property type="match status" value="1"/>
</dbReference>
<sequence length="346" mass="38785">MQRFTCTVCISPLFFENSRCLACGTQLGFHRGERSITALDDDGRYVDRAGQSLVRCVNLTLSGCTWLVREEGDECFSCTLTRTRPDDHDTTGLAQFLDAERSKRHLIYELDTLGLPIEDRIRNPERGLAFDLLSSVEEKVVIGHQNGLITIDLAETVDSHREKMRAKLDEPYRTMLGHFRHETGHYVEGTLVFSDPEMTERARAIFGDDRDSYQDALKRHYDQGPPEGWEKNHISQYATMHPYEDFAETFAHYLHICDTVDTALQYGLAGGPGPATTADFGEVVRETWIPLSVALNQVNRSMGANDLYPFVLPPAVIAKLEFVHRLRAGTARAQSRTSTTGPSAAG</sequence>
<accession>A0A7X1NP16</accession>
<evidence type="ECO:0000313" key="3">
    <source>
        <dbReference type="Proteomes" id="UP000326464"/>
    </source>
</evidence>
<protein>
    <recommendedName>
        <fullName evidence="1">Zinc-ribbon domain-containing protein</fullName>
    </recommendedName>
</protein>
<dbReference type="Pfam" id="PF15887">
    <property type="entry name" value="Peptidase_Mx"/>
    <property type="match status" value="1"/>
</dbReference>
<feature type="domain" description="Zinc-ribbon" evidence="1">
    <location>
        <begin position="4"/>
        <end position="87"/>
    </location>
</feature>
<dbReference type="OrthoDB" id="256753at2"/>
<dbReference type="Proteomes" id="UP000326464">
    <property type="component" value="Unassembled WGS sequence"/>
</dbReference>
<dbReference type="InterPro" id="IPR011201">
    <property type="entry name" value="Zinc-ribbon_6_bact"/>
</dbReference>
<dbReference type="AlphaFoldDB" id="A0A7X1NP16"/>
<gene>
    <name evidence="2" type="ORF">FNH21_06255</name>
</gene>
<keyword evidence="3" id="KW-1185">Reference proteome</keyword>
<dbReference type="PIRSF" id="PIRSF012641">
    <property type="entry name" value="UCP012641"/>
    <property type="match status" value="1"/>
</dbReference>
<evidence type="ECO:0000313" key="2">
    <source>
        <dbReference type="EMBL" id="MPY10326.1"/>
    </source>
</evidence>
<dbReference type="EMBL" id="VJXX01000001">
    <property type="protein sequence ID" value="MPY10326.1"/>
    <property type="molecule type" value="Genomic_DNA"/>
</dbReference>